<dbReference type="EMBL" id="JBHSXN010000004">
    <property type="protein sequence ID" value="MFC6954771.1"/>
    <property type="molecule type" value="Genomic_DNA"/>
</dbReference>
<feature type="transmembrane region" description="Helical" evidence="1">
    <location>
        <begin position="113"/>
        <end position="134"/>
    </location>
</feature>
<keyword evidence="1" id="KW-0472">Membrane</keyword>
<keyword evidence="1" id="KW-1133">Transmembrane helix</keyword>
<comment type="caution">
    <text evidence="2">The sequence shown here is derived from an EMBL/GenBank/DDBJ whole genome shotgun (WGS) entry which is preliminary data.</text>
</comment>
<sequence length="177" mass="18757">MSETAGRQIPKSHKDALEPYIASGESVRDALALGAKTYVLTDERLCSVWHGAESTSGRSRRKVETYPLEHVTSTTVDFHGEEPVDKEALTAGGGAAGVGALMLFGAFLPKEQLAQLGLIGIGLVFVLVGAYYILQAYDTDSAYVQLRLDLADGSTKNLSYGESGVEFIEAVAEAVGS</sequence>
<dbReference type="AlphaFoldDB" id="A0ABD5VI91"/>
<name>A0ABD5VI91_9EURY</name>
<keyword evidence="1" id="KW-0812">Transmembrane</keyword>
<organism evidence="2 3">
    <name type="scientific">Halorubellus litoreus</name>
    <dbReference type="NCBI Taxonomy" id="755308"/>
    <lineage>
        <taxon>Archaea</taxon>
        <taxon>Methanobacteriati</taxon>
        <taxon>Methanobacteriota</taxon>
        <taxon>Stenosarchaea group</taxon>
        <taxon>Halobacteria</taxon>
        <taxon>Halobacteriales</taxon>
        <taxon>Halorubellaceae</taxon>
        <taxon>Halorubellus</taxon>
    </lineage>
</organism>
<protein>
    <submittedName>
        <fullName evidence="2">Uncharacterized protein</fullName>
    </submittedName>
</protein>
<dbReference type="Proteomes" id="UP001596395">
    <property type="component" value="Unassembled WGS sequence"/>
</dbReference>
<keyword evidence="3" id="KW-1185">Reference proteome</keyword>
<reference evidence="2 3" key="1">
    <citation type="journal article" date="2019" name="Int. J. Syst. Evol. Microbiol.">
        <title>The Global Catalogue of Microorganisms (GCM) 10K type strain sequencing project: providing services to taxonomists for standard genome sequencing and annotation.</title>
        <authorList>
            <consortium name="The Broad Institute Genomics Platform"/>
            <consortium name="The Broad Institute Genome Sequencing Center for Infectious Disease"/>
            <person name="Wu L."/>
            <person name="Ma J."/>
        </authorList>
    </citation>
    <scope>NUCLEOTIDE SEQUENCE [LARGE SCALE GENOMIC DNA]</scope>
    <source>
        <strain evidence="2 3">GX26</strain>
    </source>
</reference>
<gene>
    <name evidence="2" type="ORF">ACFQGB_18035</name>
</gene>
<proteinExistence type="predicted"/>
<accession>A0ABD5VI91</accession>
<dbReference type="RefSeq" id="WP_336351714.1">
    <property type="nucleotide sequence ID" value="NZ_JAZAQL010000004.1"/>
</dbReference>
<evidence type="ECO:0000313" key="2">
    <source>
        <dbReference type="EMBL" id="MFC6954771.1"/>
    </source>
</evidence>
<evidence type="ECO:0000313" key="3">
    <source>
        <dbReference type="Proteomes" id="UP001596395"/>
    </source>
</evidence>
<evidence type="ECO:0000256" key="1">
    <source>
        <dbReference type="SAM" id="Phobius"/>
    </source>
</evidence>